<evidence type="ECO:0000256" key="3">
    <source>
        <dbReference type="PROSITE-ProRule" id="PRU00464"/>
    </source>
</evidence>
<evidence type="ECO:0000313" key="6">
    <source>
        <dbReference type="Proteomes" id="UP000752292"/>
    </source>
</evidence>
<feature type="domain" description="HIT" evidence="4">
    <location>
        <begin position="5"/>
        <end position="114"/>
    </location>
</feature>
<dbReference type="EMBL" id="JACQRX010000148">
    <property type="protein sequence ID" value="MBI4251466.1"/>
    <property type="molecule type" value="Genomic_DNA"/>
</dbReference>
<dbReference type="InterPro" id="IPR011146">
    <property type="entry name" value="HIT-like"/>
</dbReference>
<reference evidence="5" key="1">
    <citation type="submission" date="2020-07" db="EMBL/GenBank/DDBJ databases">
        <title>Huge and variable diversity of episymbiotic CPR bacteria and DPANN archaea in groundwater ecosystems.</title>
        <authorList>
            <person name="He C.Y."/>
            <person name="Keren R."/>
            <person name="Whittaker M."/>
            <person name="Farag I.F."/>
            <person name="Doudna J."/>
            <person name="Cate J.H.D."/>
            <person name="Banfield J.F."/>
        </authorList>
    </citation>
    <scope>NUCLEOTIDE SEQUENCE</scope>
    <source>
        <strain evidence="5">NC_groundwater_1370_Ag_S-0.2um_69_93</strain>
    </source>
</reference>
<dbReference type="SUPFAM" id="SSF54197">
    <property type="entry name" value="HIT-like"/>
    <property type="match status" value="1"/>
</dbReference>
<feature type="active site" description="Tele-AMP-histidine intermediate" evidence="1">
    <location>
        <position position="100"/>
    </location>
</feature>
<dbReference type="Pfam" id="PF01230">
    <property type="entry name" value="HIT"/>
    <property type="match status" value="1"/>
</dbReference>
<gene>
    <name evidence="5" type="ORF">HY618_03320</name>
</gene>
<dbReference type="InterPro" id="IPR036265">
    <property type="entry name" value="HIT-like_sf"/>
</dbReference>
<evidence type="ECO:0000256" key="1">
    <source>
        <dbReference type="PIRSR" id="PIRSR601310-1"/>
    </source>
</evidence>
<dbReference type="PRINTS" id="PR00332">
    <property type="entry name" value="HISTRIAD"/>
</dbReference>
<dbReference type="InterPro" id="IPR019808">
    <property type="entry name" value="Histidine_triad_CS"/>
</dbReference>
<dbReference type="PANTHER" id="PTHR23089">
    <property type="entry name" value="HISTIDINE TRIAD HIT PROTEIN"/>
    <property type="match status" value="1"/>
</dbReference>
<dbReference type="Gene3D" id="3.30.428.10">
    <property type="entry name" value="HIT-like"/>
    <property type="match status" value="1"/>
</dbReference>
<protein>
    <submittedName>
        <fullName evidence="5">Histidine triad nucleotide-binding protein</fullName>
    </submittedName>
</protein>
<evidence type="ECO:0000313" key="5">
    <source>
        <dbReference type="EMBL" id="MBI4251466.1"/>
    </source>
</evidence>
<evidence type="ECO:0000256" key="2">
    <source>
        <dbReference type="PIRSR" id="PIRSR601310-3"/>
    </source>
</evidence>
<dbReference type="PROSITE" id="PS00892">
    <property type="entry name" value="HIT_1"/>
    <property type="match status" value="1"/>
</dbReference>
<dbReference type="GO" id="GO:0003824">
    <property type="term" value="F:catalytic activity"/>
    <property type="evidence" value="ECO:0007669"/>
    <property type="project" value="InterPro"/>
</dbReference>
<comment type="caution">
    <text evidence="5">The sequence shown here is derived from an EMBL/GenBank/DDBJ whole genome shotgun (WGS) entry which is preliminary data.</text>
</comment>
<proteinExistence type="predicted"/>
<organism evidence="5 6">
    <name type="scientific">Tectimicrobiota bacterium</name>
    <dbReference type="NCBI Taxonomy" id="2528274"/>
    <lineage>
        <taxon>Bacteria</taxon>
        <taxon>Pseudomonadati</taxon>
        <taxon>Nitrospinota/Tectimicrobiota group</taxon>
        <taxon>Candidatus Tectimicrobiota</taxon>
    </lineage>
</organism>
<dbReference type="CDD" id="cd01276">
    <property type="entry name" value="PKCI_related"/>
    <property type="match status" value="1"/>
</dbReference>
<feature type="short sequence motif" description="Histidine triad motif" evidence="2 3">
    <location>
        <begin position="98"/>
        <end position="102"/>
    </location>
</feature>
<sequence length="114" mass="12615">MKDCIFCKIIAGEIPSKKVYEDKKLFAFEDINPQAPTHVLIVPKQHLETLLEISAAHSELLGSIYVAANHIARKRGIAQSGFRVVANCNQDAGQTVFHIHFHLLGGRVMAWPPG</sequence>
<dbReference type="InterPro" id="IPR001310">
    <property type="entry name" value="Histidine_triad_HIT"/>
</dbReference>
<evidence type="ECO:0000259" key="4">
    <source>
        <dbReference type="PROSITE" id="PS51084"/>
    </source>
</evidence>
<name>A0A933E7V1_UNCTE</name>
<dbReference type="AlphaFoldDB" id="A0A933E7V1"/>
<dbReference type="Proteomes" id="UP000752292">
    <property type="component" value="Unassembled WGS sequence"/>
</dbReference>
<dbReference type="PROSITE" id="PS51084">
    <property type="entry name" value="HIT_2"/>
    <property type="match status" value="1"/>
</dbReference>
<accession>A0A933E7V1</accession>